<accession>A0A1S5Y334</accession>
<proteinExistence type="predicted"/>
<name>A0A1S5Y334_9VIRU</name>
<evidence type="ECO:0000313" key="1">
    <source>
        <dbReference type="EMBL" id="AQQ75509.1"/>
    </source>
</evidence>
<sequence>MWKIIKRNSKKFKEIENYEKKLKKLLVEFLSEKYGKWLFGAEIEQFIDDGAVIRVYTTWGTYIVDKRELIEYLEERGIEI</sequence>
<organism evidence="1">
    <name type="scientific">uncultured archaeal virus</name>
    <dbReference type="NCBI Taxonomy" id="1960247"/>
    <lineage>
        <taxon>Viruses</taxon>
        <taxon>environmental samples</taxon>
    </lineage>
</organism>
<protein>
    <submittedName>
        <fullName evidence="1">Uncharacterized protein</fullName>
    </submittedName>
</protein>
<dbReference type="EMBL" id="KY229235">
    <property type="protein sequence ID" value="AQQ75509.1"/>
    <property type="molecule type" value="Genomic_DNA"/>
</dbReference>
<reference evidence="1" key="1">
    <citation type="journal article" date="2017" name="MBio">
        <title>Viruses in the Oceanic Basement.</title>
        <authorList>
            <person name="Nigro O.D."/>
            <person name="Jungbluth S.P."/>
            <person name="Steward G.F."/>
            <person name="Rappe M.S."/>
        </authorList>
    </citation>
    <scope>NUCLEOTIDE SEQUENCE</scope>
    <source>
        <strain evidence="1">JdFR1000234</strain>
    </source>
</reference>
<gene>
    <name evidence="1" type="ORF">JDFR1000234_34</name>
</gene>